<protein>
    <submittedName>
        <fullName evidence="1">Uncharacterized protein</fullName>
    </submittedName>
</protein>
<proteinExistence type="predicted"/>
<accession>A0AAW2E7S2</accession>
<evidence type="ECO:0000313" key="1">
    <source>
        <dbReference type="EMBL" id="KAL0098783.1"/>
    </source>
</evidence>
<evidence type="ECO:0000313" key="2">
    <source>
        <dbReference type="Proteomes" id="UP001430953"/>
    </source>
</evidence>
<name>A0AAW2E7S2_9HYME</name>
<dbReference type="AlphaFoldDB" id="A0AAW2E7S2"/>
<sequence>MLSDNLTSKANKENCLENIISNDDLQNIFSSELRDENGQHLFLPFDSIPQIQNLEMEVTEVLSVSTAFCTIKGTTQNLKQGS</sequence>
<organism evidence="1 2">
    <name type="scientific">Cardiocondyla obscurior</name>
    <dbReference type="NCBI Taxonomy" id="286306"/>
    <lineage>
        <taxon>Eukaryota</taxon>
        <taxon>Metazoa</taxon>
        <taxon>Ecdysozoa</taxon>
        <taxon>Arthropoda</taxon>
        <taxon>Hexapoda</taxon>
        <taxon>Insecta</taxon>
        <taxon>Pterygota</taxon>
        <taxon>Neoptera</taxon>
        <taxon>Endopterygota</taxon>
        <taxon>Hymenoptera</taxon>
        <taxon>Apocrita</taxon>
        <taxon>Aculeata</taxon>
        <taxon>Formicoidea</taxon>
        <taxon>Formicidae</taxon>
        <taxon>Myrmicinae</taxon>
        <taxon>Cardiocondyla</taxon>
    </lineage>
</organism>
<dbReference type="Proteomes" id="UP001430953">
    <property type="component" value="Unassembled WGS sequence"/>
</dbReference>
<dbReference type="EMBL" id="JADYXP020000036">
    <property type="protein sequence ID" value="KAL0098783.1"/>
    <property type="molecule type" value="Genomic_DNA"/>
</dbReference>
<comment type="caution">
    <text evidence="1">The sequence shown here is derived from an EMBL/GenBank/DDBJ whole genome shotgun (WGS) entry which is preliminary data.</text>
</comment>
<keyword evidence="2" id="KW-1185">Reference proteome</keyword>
<gene>
    <name evidence="1" type="ORF">PUN28_020943</name>
</gene>
<reference evidence="1 2" key="1">
    <citation type="submission" date="2023-03" db="EMBL/GenBank/DDBJ databases">
        <title>High recombination rates correlate with genetic variation in Cardiocondyla obscurior ants.</title>
        <authorList>
            <person name="Errbii M."/>
        </authorList>
    </citation>
    <scope>NUCLEOTIDE SEQUENCE [LARGE SCALE GENOMIC DNA]</scope>
    <source>
        <strain evidence="1">Alpha-2009</strain>
        <tissue evidence="1">Whole body</tissue>
    </source>
</reference>